<reference evidence="2" key="1">
    <citation type="submission" date="2014-09" db="EMBL/GenBank/DDBJ databases">
        <authorList>
            <person name="Sharma Rahul"/>
            <person name="Thines Marco"/>
        </authorList>
    </citation>
    <scope>NUCLEOTIDE SEQUENCE [LARGE SCALE GENOMIC DNA]</scope>
</reference>
<dbReference type="AlphaFoldDB" id="A0A0P1AKW8"/>
<proteinExistence type="predicted"/>
<evidence type="ECO:0000313" key="1">
    <source>
        <dbReference type="EMBL" id="CEG41573.1"/>
    </source>
</evidence>
<keyword evidence="2" id="KW-1185">Reference proteome</keyword>
<accession>A0A0P1AKW8</accession>
<dbReference type="RefSeq" id="XP_024577942.1">
    <property type="nucleotide sequence ID" value="XM_024727356.2"/>
</dbReference>
<organism evidence="1 2">
    <name type="scientific">Plasmopara halstedii</name>
    <name type="common">Downy mildew of sunflower</name>
    <dbReference type="NCBI Taxonomy" id="4781"/>
    <lineage>
        <taxon>Eukaryota</taxon>
        <taxon>Sar</taxon>
        <taxon>Stramenopiles</taxon>
        <taxon>Oomycota</taxon>
        <taxon>Peronosporomycetes</taxon>
        <taxon>Peronosporales</taxon>
        <taxon>Peronosporaceae</taxon>
        <taxon>Plasmopara</taxon>
    </lineage>
</organism>
<evidence type="ECO:0000313" key="2">
    <source>
        <dbReference type="Proteomes" id="UP000054928"/>
    </source>
</evidence>
<sequence>MMCNIKGQSSVASSNEIRLGSHAIFVNCVLATSPLFSVPVKGKDSLTIVVIISLAHQTPTHRHPV</sequence>
<dbReference type="EMBL" id="CCYD01000553">
    <property type="protein sequence ID" value="CEG41573.1"/>
    <property type="molecule type" value="Genomic_DNA"/>
</dbReference>
<protein>
    <submittedName>
        <fullName evidence="1">Uncharacterized protein</fullName>
    </submittedName>
</protein>
<name>A0A0P1AKW8_PLAHL</name>
<dbReference type="GeneID" id="36409594"/>
<dbReference type="Proteomes" id="UP000054928">
    <property type="component" value="Unassembled WGS sequence"/>
</dbReference>